<feature type="domain" description="SHSP" evidence="3">
    <location>
        <begin position="98"/>
        <end position="205"/>
    </location>
</feature>
<evidence type="ECO:0000256" key="1">
    <source>
        <dbReference type="PROSITE-ProRule" id="PRU00285"/>
    </source>
</evidence>
<dbReference type="CDD" id="cd00298">
    <property type="entry name" value="ACD_sHsps_p23-like"/>
    <property type="match status" value="1"/>
</dbReference>
<dbReference type="GO" id="GO:0051082">
    <property type="term" value="F:unfolded protein binding"/>
    <property type="evidence" value="ECO:0007669"/>
    <property type="project" value="TreeGrafter"/>
</dbReference>
<dbReference type="InterPro" id="IPR008978">
    <property type="entry name" value="HSP20-like_chaperone"/>
</dbReference>
<reference evidence="4" key="1">
    <citation type="submission" date="2021-02" db="EMBL/GenBank/DDBJ databases">
        <authorList>
            <person name="Nowell W R."/>
        </authorList>
    </citation>
    <scope>NUCLEOTIDE SEQUENCE</scope>
</reference>
<accession>A0A814ATI1</accession>
<evidence type="ECO:0000259" key="3">
    <source>
        <dbReference type="PROSITE" id="PS01031"/>
    </source>
</evidence>
<dbReference type="AlphaFoldDB" id="A0A814ATI1"/>
<gene>
    <name evidence="4" type="ORF">EDS130_LOCUS10544</name>
    <name evidence="5" type="ORF">XAT740_LOCUS54224</name>
</gene>
<dbReference type="GO" id="GO:0005737">
    <property type="term" value="C:cytoplasm"/>
    <property type="evidence" value="ECO:0007669"/>
    <property type="project" value="TreeGrafter"/>
</dbReference>
<name>A0A814ATI1_ADIRI</name>
<dbReference type="GO" id="GO:0005634">
    <property type="term" value="C:nucleus"/>
    <property type="evidence" value="ECO:0007669"/>
    <property type="project" value="TreeGrafter"/>
</dbReference>
<evidence type="ECO:0000313" key="4">
    <source>
        <dbReference type="EMBL" id="CAF0916548.1"/>
    </source>
</evidence>
<dbReference type="GO" id="GO:0009408">
    <property type="term" value="P:response to heat"/>
    <property type="evidence" value="ECO:0007669"/>
    <property type="project" value="TreeGrafter"/>
</dbReference>
<dbReference type="SUPFAM" id="SSF49764">
    <property type="entry name" value="HSP20-like chaperones"/>
    <property type="match status" value="1"/>
</dbReference>
<dbReference type="Proteomes" id="UP000663828">
    <property type="component" value="Unassembled WGS sequence"/>
</dbReference>
<dbReference type="PANTHER" id="PTHR45640">
    <property type="entry name" value="HEAT SHOCK PROTEIN HSP-12.2-RELATED"/>
    <property type="match status" value="1"/>
</dbReference>
<comment type="similarity">
    <text evidence="1 2">Belongs to the small heat shock protein (HSP20) family.</text>
</comment>
<dbReference type="OrthoDB" id="1431247at2759"/>
<organism evidence="4 7">
    <name type="scientific">Adineta ricciae</name>
    <name type="common">Rotifer</name>
    <dbReference type="NCBI Taxonomy" id="249248"/>
    <lineage>
        <taxon>Eukaryota</taxon>
        <taxon>Metazoa</taxon>
        <taxon>Spiralia</taxon>
        <taxon>Gnathifera</taxon>
        <taxon>Rotifera</taxon>
        <taxon>Eurotatoria</taxon>
        <taxon>Bdelloidea</taxon>
        <taxon>Adinetida</taxon>
        <taxon>Adinetidae</taxon>
        <taxon>Adineta</taxon>
    </lineage>
</organism>
<dbReference type="Proteomes" id="UP000663852">
    <property type="component" value="Unassembled WGS sequence"/>
</dbReference>
<evidence type="ECO:0000313" key="7">
    <source>
        <dbReference type="Proteomes" id="UP000663852"/>
    </source>
</evidence>
<dbReference type="PANTHER" id="PTHR45640:SF26">
    <property type="entry name" value="RE23625P"/>
    <property type="match status" value="1"/>
</dbReference>
<evidence type="ECO:0000256" key="2">
    <source>
        <dbReference type="RuleBase" id="RU003616"/>
    </source>
</evidence>
<dbReference type="EMBL" id="CAJNOJ010000037">
    <property type="protein sequence ID" value="CAF0916548.1"/>
    <property type="molecule type" value="Genomic_DNA"/>
</dbReference>
<dbReference type="InterPro" id="IPR001436">
    <property type="entry name" value="Alpha-crystallin/sHSP_animal"/>
</dbReference>
<dbReference type="EMBL" id="CAJNOR010009634">
    <property type="protein sequence ID" value="CAF1646571.1"/>
    <property type="molecule type" value="Genomic_DNA"/>
</dbReference>
<sequence>MTPSLLLPIMDDINRFSPATNRYSIHDYGQGYRVYSYEFDLIGYEPEQITVLLDTNGRLRIRACRSLCQEFRREYNLGGPNLESKLIRNTLDNYGRLRVDVEVQPRQNNLLTTDDNILTFDLHGYRPKNITVRINEHGLLKVTAQHSDETVGHRINKEYYRQYQLPKHIDRDRIRARLDENQILTIELPQSLRRRKSSWQPYDDENPCLRSKNSQCCHVM</sequence>
<evidence type="ECO:0000313" key="5">
    <source>
        <dbReference type="EMBL" id="CAF1646571.1"/>
    </source>
</evidence>
<dbReference type="Gene3D" id="2.60.40.790">
    <property type="match status" value="1"/>
</dbReference>
<dbReference type="InterPro" id="IPR002068">
    <property type="entry name" value="A-crystallin/Hsp20_dom"/>
</dbReference>
<proteinExistence type="inferred from homology"/>
<dbReference type="Pfam" id="PF00011">
    <property type="entry name" value="HSP20"/>
    <property type="match status" value="1"/>
</dbReference>
<dbReference type="GO" id="GO:0042026">
    <property type="term" value="P:protein refolding"/>
    <property type="evidence" value="ECO:0007669"/>
    <property type="project" value="TreeGrafter"/>
</dbReference>
<protein>
    <recommendedName>
        <fullName evidence="3">SHSP domain-containing protein</fullName>
    </recommendedName>
</protein>
<keyword evidence="6" id="KW-1185">Reference proteome</keyword>
<comment type="caution">
    <text evidence="4">The sequence shown here is derived from an EMBL/GenBank/DDBJ whole genome shotgun (WGS) entry which is preliminary data.</text>
</comment>
<dbReference type="PROSITE" id="PS01031">
    <property type="entry name" value="SHSP"/>
    <property type="match status" value="1"/>
</dbReference>
<evidence type="ECO:0000313" key="6">
    <source>
        <dbReference type="Proteomes" id="UP000663828"/>
    </source>
</evidence>